<sequence>MHPRPRLYETKIPTTGDLALVHDPDLIRGQWKLAEMVDSEDDFKRSAELRLPAKRIISRLNNLIYNLKLSSVPQKRQQLPTKSSSSVGSPGTHPMRISAKYCHNLSEHFFLVFCLLYFPPSQRQTHDDEKMVI</sequence>
<proteinExistence type="predicted"/>
<evidence type="ECO:0000313" key="1">
    <source>
        <dbReference type="EMBL" id="KAJ1362225.1"/>
    </source>
</evidence>
<keyword evidence="3" id="KW-1185">Reference proteome</keyword>
<protein>
    <recommendedName>
        <fullName evidence="4">DUF5641 domain-containing protein</fullName>
    </recommendedName>
</protein>
<evidence type="ECO:0000313" key="3">
    <source>
        <dbReference type="Proteomes" id="UP001196413"/>
    </source>
</evidence>
<reference evidence="2" key="1">
    <citation type="submission" date="2021-06" db="EMBL/GenBank/DDBJ databases">
        <title>Parelaphostrongylus tenuis whole genome reference sequence.</title>
        <authorList>
            <person name="Garwood T.J."/>
            <person name="Larsen P.A."/>
            <person name="Fountain-Jones N.M."/>
            <person name="Garbe J.R."/>
            <person name="Macchietto M.G."/>
            <person name="Kania S.A."/>
            <person name="Gerhold R.W."/>
            <person name="Richards J.E."/>
            <person name="Wolf T.M."/>
        </authorList>
    </citation>
    <scope>NUCLEOTIDE SEQUENCE</scope>
    <source>
        <strain evidence="2">MNPRO001-30</strain>
        <tissue evidence="2">Meninges</tissue>
    </source>
</reference>
<dbReference type="EMBL" id="JAHQIW010004399">
    <property type="protein sequence ID" value="KAJ1362225.1"/>
    <property type="molecule type" value="Genomic_DNA"/>
</dbReference>
<dbReference type="Proteomes" id="UP001196413">
    <property type="component" value="Unassembled WGS sequence"/>
</dbReference>
<dbReference type="AlphaFoldDB" id="A0AAD5N4T9"/>
<organism evidence="2 3">
    <name type="scientific">Parelaphostrongylus tenuis</name>
    <name type="common">Meningeal worm</name>
    <dbReference type="NCBI Taxonomy" id="148309"/>
    <lineage>
        <taxon>Eukaryota</taxon>
        <taxon>Metazoa</taxon>
        <taxon>Ecdysozoa</taxon>
        <taxon>Nematoda</taxon>
        <taxon>Chromadorea</taxon>
        <taxon>Rhabditida</taxon>
        <taxon>Rhabditina</taxon>
        <taxon>Rhabditomorpha</taxon>
        <taxon>Strongyloidea</taxon>
        <taxon>Metastrongylidae</taxon>
        <taxon>Parelaphostrongylus</taxon>
    </lineage>
</organism>
<name>A0AAD5N4T9_PARTN</name>
<dbReference type="EMBL" id="JAHQIW010004399">
    <property type="protein sequence ID" value="KAJ1362226.1"/>
    <property type="molecule type" value="Genomic_DNA"/>
</dbReference>
<comment type="caution">
    <text evidence="2">The sequence shown here is derived from an EMBL/GenBank/DDBJ whole genome shotgun (WGS) entry which is preliminary data.</text>
</comment>
<accession>A0AAD5N4T9</accession>
<gene>
    <name evidence="1" type="ORF">KIN20_021710</name>
    <name evidence="2" type="ORF">KIN20_021711</name>
</gene>
<evidence type="ECO:0008006" key="4">
    <source>
        <dbReference type="Google" id="ProtNLM"/>
    </source>
</evidence>
<evidence type="ECO:0000313" key="2">
    <source>
        <dbReference type="EMBL" id="KAJ1362226.1"/>
    </source>
</evidence>